<evidence type="ECO:0000256" key="2">
    <source>
        <dbReference type="ARBA" id="ARBA00023125"/>
    </source>
</evidence>
<proteinExistence type="predicted"/>
<reference evidence="6" key="1">
    <citation type="journal article" date="2019" name="Int. J. Syst. Evol. Microbiol.">
        <title>The Global Catalogue of Microorganisms (GCM) 10K type strain sequencing project: providing services to taxonomists for standard genome sequencing and annotation.</title>
        <authorList>
            <consortium name="The Broad Institute Genomics Platform"/>
            <consortium name="The Broad Institute Genome Sequencing Center for Infectious Disease"/>
            <person name="Wu L."/>
            <person name="Ma J."/>
        </authorList>
    </citation>
    <scope>NUCLEOTIDE SEQUENCE [LARGE SCALE GENOMIC DNA]</scope>
    <source>
        <strain evidence="6">CGMCC 4.7677</strain>
    </source>
</reference>
<sequence length="113" mass="13062">MTTPIRPDLAAVITLVDEHADKELSVPELARFARVSVRWLQRRFQEELGVSPNTYIRLTRLRRIHDDLLAGDPNAGCTVEAVTSRWGVRHCGRFAAWYRSHYDELPSATLYRR</sequence>
<evidence type="ECO:0000313" key="6">
    <source>
        <dbReference type="Proteomes" id="UP000605897"/>
    </source>
</evidence>
<comment type="caution">
    <text evidence="5">The sequence shown here is derived from an EMBL/GenBank/DDBJ whole genome shotgun (WGS) entry which is preliminary data.</text>
</comment>
<evidence type="ECO:0000256" key="3">
    <source>
        <dbReference type="ARBA" id="ARBA00023163"/>
    </source>
</evidence>
<dbReference type="EMBL" id="BNAU01000002">
    <property type="protein sequence ID" value="GHE91444.1"/>
    <property type="molecule type" value="Genomic_DNA"/>
</dbReference>
<gene>
    <name evidence="5" type="ORF">GCM10017786_24910</name>
</gene>
<feature type="domain" description="HTH araC/xylS-type" evidence="4">
    <location>
        <begin position="10"/>
        <end position="112"/>
    </location>
</feature>
<dbReference type="PANTHER" id="PTHR46796">
    <property type="entry name" value="HTH-TYPE TRANSCRIPTIONAL ACTIVATOR RHAS-RELATED"/>
    <property type="match status" value="1"/>
</dbReference>
<keyword evidence="3" id="KW-0804">Transcription</keyword>
<organism evidence="5 6">
    <name type="scientific">Amycolatopsis deserti</name>
    <dbReference type="NCBI Taxonomy" id="185696"/>
    <lineage>
        <taxon>Bacteria</taxon>
        <taxon>Bacillati</taxon>
        <taxon>Actinomycetota</taxon>
        <taxon>Actinomycetes</taxon>
        <taxon>Pseudonocardiales</taxon>
        <taxon>Pseudonocardiaceae</taxon>
        <taxon>Amycolatopsis</taxon>
    </lineage>
</organism>
<dbReference type="Proteomes" id="UP000605897">
    <property type="component" value="Unassembled WGS sequence"/>
</dbReference>
<accession>A0ABQ3IR82</accession>
<dbReference type="PANTHER" id="PTHR46796:SF12">
    <property type="entry name" value="HTH-TYPE DNA-BINDING TRANSCRIPTIONAL ACTIVATOR EUTR"/>
    <property type="match status" value="1"/>
</dbReference>
<dbReference type="PROSITE" id="PS01124">
    <property type="entry name" value="HTH_ARAC_FAMILY_2"/>
    <property type="match status" value="1"/>
</dbReference>
<name>A0ABQ3IR82_9PSEU</name>
<dbReference type="InterPro" id="IPR018060">
    <property type="entry name" value="HTH_AraC"/>
</dbReference>
<keyword evidence="6" id="KW-1185">Reference proteome</keyword>
<evidence type="ECO:0000256" key="1">
    <source>
        <dbReference type="ARBA" id="ARBA00023015"/>
    </source>
</evidence>
<evidence type="ECO:0000259" key="4">
    <source>
        <dbReference type="PROSITE" id="PS01124"/>
    </source>
</evidence>
<dbReference type="SUPFAM" id="SSF46689">
    <property type="entry name" value="Homeodomain-like"/>
    <property type="match status" value="1"/>
</dbReference>
<dbReference type="InterPro" id="IPR050204">
    <property type="entry name" value="AraC_XylS_family_regulators"/>
</dbReference>
<dbReference type="InterPro" id="IPR009057">
    <property type="entry name" value="Homeodomain-like_sf"/>
</dbReference>
<dbReference type="SMART" id="SM00342">
    <property type="entry name" value="HTH_ARAC"/>
    <property type="match status" value="1"/>
</dbReference>
<keyword evidence="1" id="KW-0805">Transcription regulation</keyword>
<dbReference type="Gene3D" id="1.10.10.60">
    <property type="entry name" value="Homeodomain-like"/>
    <property type="match status" value="1"/>
</dbReference>
<evidence type="ECO:0000313" key="5">
    <source>
        <dbReference type="EMBL" id="GHE91444.1"/>
    </source>
</evidence>
<dbReference type="RefSeq" id="WP_191244657.1">
    <property type="nucleotide sequence ID" value="NZ_BNAU01000002.1"/>
</dbReference>
<keyword evidence="2" id="KW-0238">DNA-binding</keyword>
<protein>
    <recommendedName>
        <fullName evidence="4">HTH araC/xylS-type domain-containing protein</fullName>
    </recommendedName>
</protein>
<dbReference type="Pfam" id="PF12833">
    <property type="entry name" value="HTH_18"/>
    <property type="match status" value="1"/>
</dbReference>